<gene>
    <name evidence="2" type="ORF">BV494_08000</name>
</gene>
<dbReference type="EMBL" id="CP019062">
    <property type="protein sequence ID" value="AVF34879.1"/>
    <property type="molecule type" value="Genomic_DNA"/>
</dbReference>
<sequence length="128" mass="14016">MKIIALTLILVPSLTFASLKSLELEVSGTHFTIPPSCVKSVQIDENEEPVNNGVYFEIESPCSKQLSDLSIMNIGQQMTISYNGQLVQKATITSRLFGGFKFSTTGSNMMVIRQIIADWKSKPGNSNA</sequence>
<dbReference type="AlphaFoldDB" id="A0A2L1UPL9"/>
<organism evidence="2 3">
    <name type="scientific">Rahnella sikkimica</name>
    <dbReference type="NCBI Taxonomy" id="1805933"/>
    <lineage>
        <taxon>Bacteria</taxon>
        <taxon>Pseudomonadati</taxon>
        <taxon>Pseudomonadota</taxon>
        <taxon>Gammaproteobacteria</taxon>
        <taxon>Enterobacterales</taxon>
        <taxon>Yersiniaceae</taxon>
        <taxon>Rahnella</taxon>
    </lineage>
</organism>
<proteinExistence type="predicted"/>
<keyword evidence="3" id="KW-1185">Reference proteome</keyword>
<dbReference type="OrthoDB" id="6637646at2"/>
<protein>
    <recommendedName>
        <fullName evidence="4">Fimbrial protein</fullName>
    </recommendedName>
</protein>
<feature type="chain" id="PRO_5014824222" description="Fimbrial protein" evidence="1">
    <location>
        <begin position="18"/>
        <end position="128"/>
    </location>
</feature>
<reference evidence="3" key="1">
    <citation type="submission" date="2017-01" db="EMBL/GenBank/DDBJ databases">
        <title>Genome sequence of Rouxiella sp. ERMR1:05.</title>
        <authorList>
            <person name="Kumar R."/>
            <person name="Singh D."/>
            <person name="Kumar S."/>
        </authorList>
    </citation>
    <scope>NUCLEOTIDE SEQUENCE [LARGE SCALE GENOMIC DNA]</scope>
    <source>
        <strain evidence="3">ERMR1:05</strain>
    </source>
</reference>
<evidence type="ECO:0000256" key="1">
    <source>
        <dbReference type="SAM" id="SignalP"/>
    </source>
</evidence>
<feature type="signal peptide" evidence="1">
    <location>
        <begin position="1"/>
        <end position="17"/>
    </location>
</feature>
<name>A0A2L1UPL9_9GAMM</name>
<dbReference type="KEGG" id="rox:BV494_08000"/>
<evidence type="ECO:0008006" key="4">
    <source>
        <dbReference type="Google" id="ProtNLM"/>
    </source>
</evidence>
<evidence type="ECO:0000313" key="3">
    <source>
        <dbReference type="Proteomes" id="UP000239197"/>
    </source>
</evidence>
<dbReference type="Proteomes" id="UP000239197">
    <property type="component" value="Chromosome"/>
</dbReference>
<keyword evidence="1" id="KW-0732">Signal</keyword>
<accession>A0A2L1UPL9</accession>
<dbReference type="RefSeq" id="WP_104922396.1">
    <property type="nucleotide sequence ID" value="NZ_CP019062.1"/>
</dbReference>
<evidence type="ECO:0000313" key="2">
    <source>
        <dbReference type="EMBL" id="AVF34879.1"/>
    </source>
</evidence>